<dbReference type="InterPro" id="IPR013216">
    <property type="entry name" value="Methyltransf_11"/>
</dbReference>
<dbReference type="Gene3D" id="3.40.50.150">
    <property type="entry name" value="Vaccinia Virus protein VP39"/>
    <property type="match status" value="1"/>
</dbReference>
<evidence type="ECO:0000313" key="6">
    <source>
        <dbReference type="Proteomes" id="UP000799424"/>
    </source>
</evidence>
<evidence type="ECO:0000256" key="1">
    <source>
        <dbReference type="ARBA" id="ARBA00008361"/>
    </source>
</evidence>
<keyword evidence="2" id="KW-0489">Methyltransferase</keyword>
<evidence type="ECO:0000256" key="3">
    <source>
        <dbReference type="ARBA" id="ARBA00022679"/>
    </source>
</evidence>
<reference evidence="5" key="1">
    <citation type="journal article" date="2020" name="Stud. Mycol.">
        <title>101 Dothideomycetes genomes: a test case for predicting lifestyles and emergence of pathogens.</title>
        <authorList>
            <person name="Haridas S."/>
            <person name="Albert R."/>
            <person name="Binder M."/>
            <person name="Bloem J."/>
            <person name="Labutti K."/>
            <person name="Salamov A."/>
            <person name="Andreopoulos B."/>
            <person name="Baker S."/>
            <person name="Barry K."/>
            <person name="Bills G."/>
            <person name="Bluhm B."/>
            <person name="Cannon C."/>
            <person name="Castanera R."/>
            <person name="Culley D."/>
            <person name="Daum C."/>
            <person name="Ezra D."/>
            <person name="Gonzalez J."/>
            <person name="Henrissat B."/>
            <person name="Kuo A."/>
            <person name="Liang C."/>
            <person name="Lipzen A."/>
            <person name="Lutzoni F."/>
            <person name="Magnuson J."/>
            <person name="Mondo S."/>
            <person name="Nolan M."/>
            <person name="Ohm R."/>
            <person name="Pangilinan J."/>
            <person name="Park H.-J."/>
            <person name="Ramirez L."/>
            <person name="Alfaro M."/>
            <person name="Sun H."/>
            <person name="Tritt A."/>
            <person name="Yoshinaga Y."/>
            <person name="Zwiers L.-H."/>
            <person name="Turgeon B."/>
            <person name="Goodwin S."/>
            <person name="Spatafora J."/>
            <person name="Crous P."/>
            <person name="Grigoriev I."/>
        </authorList>
    </citation>
    <scope>NUCLEOTIDE SEQUENCE</scope>
    <source>
        <strain evidence="5">CBS 113818</strain>
    </source>
</reference>
<dbReference type="EMBL" id="MU006232">
    <property type="protein sequence ID" value="KAF2823435.1"/>
    <property type="molecule type" value="Genomic_DNA"/>
</dbReference>
<comment type="similarity">
    <text evidence="1">Belongs to the methyltransferase superfamily.</text>
</comment>
<name>A0A6A6ZT04_9PLEO</name>
<dbReference type="InterPro" id="IPR029063">
    <property type="entry name" value="SAM-dependent_MTases_sf"/>
</dbReference>
<keyword evidence="3" id="KW-0808">Transferase</keyword>
<dbReference type="Proteomes" id="UP000799424">
    <property type="component" value="Unassembled WGS sequence"/>
</dbReference>
<keyword evidence="6" id="KW-1185">Reference proteome</keyword>
<dbReference type="GO" id="GO:0032259">
    <property type="term" value="P:methylation"/>
    <property type="evidence" value="ECO:0007669"/>
    <property type="project" value="UniProtKB-KW"/>
</dbReference>
<dbReference type="AlphaFoldDB" id="A0A6A6ZT04"/>
<accession>A0A6A6ZT04</accession>
<dbReference type="CDD" id="cd02440">
    <property type="entry name" value="AdoMet_MTases"/>
    <property type="match status" value="1"/>
</dbReference>
<protein>
    <recommendedName>
        <fullName evidence="4">Methyltransferase type 11 domain-containing protein</fullName>
    </recommendedName>
</protein>
<gene>
    <name evidence="5" type="ORF">CC86DRAFT_469236</name>
</gene>
<evidence type="ECO:0000313" key="5">
    <source>
        <dbReference type="EMBL" id="KAF2823435.1"/>
    </source>
</evidence>
<dbReference type="Pfam" id="PF08241">
    <property type="entry name" value="Methyltransf_11"/>
    <property type="match status" value="1"/>
</dbReference>
<sequence>MAVTTESKSEGLEFGFSVSEGADWSKYLSFRPLYPQSFFSHMFAYHSQKSNAAYNIAHDVGAGCGIASLTLASRFKNVIVSDPNNGYTTLARKLLVEDSGIAENRLTFLQEAAEKSSVASANVDLIAACEMMQWTDTAVVVHEFGRELAIGGTLVMTYYSRPRITGHAGAQKVWKAIWDEYSKRTQGELYDRAFEIVNSGFQCIGFPDAEWDNIKRIYINCEGSAEHFKIDHRIRAKNIRADEETVWVEGDENWSDVQGIDWLKGYLATWVPKIEESEIQHLWDELGLVLNGEQARIETPVVIVLATKKG</sequence>
<evidence type="ECO:0000256" key="2">
    <source>
        <dbReference type="ARBA" id="ARBA00022603"/>
    </source>
</evidence>
<proteinExistence type="inferred from homology"/>
<organism evidence="5 6">
    <name type="scientific">Ophiobolus disseminans</name>
    <dbReference type="NCBI Taxonomy" id="1469910"/>
    <lineage>
        <taxon>Eukaryota</taxon>
        <taxon>Fungi</taxon>
        <taxon>Dikarya</taxon>
        <taxon>Ascomycota</taxon>
        <taxon>Pezizomycotina</taxon>
        <taxon>Dothideomycetes</taxon>
        <taxon>Pleosporomycetidae</taxon>
        <taxon>Pleosporales</taxon>
        <taxon>Pleosporineae</taxon>
        <taxon>Phaeosphaeriaceae</taxon>
        <taxon>Ophiobolus</taxon>
    </lineage>
</organism>
<feature type="domain" description="Methyltransferase type 11" evidence="4">
    <location>
        <begin position="59"/>
        <end position="156"/>
    </location>
</feature>
<evidence type="ECO:0000259" key="4">
    <source>
        <dbReference type="Pfam" id="PF08241"/>
    </source>
</evidence>
<dbReference type="OrthoDB" id="10027013at2759"/>
<dbReference type="InterPro" id="IPR051052">
    <property type="entry name" value="Diverse_substrate_MTase"/>
</dbReference>
<dbReference type="SUPFAM" id="SSF53335">
    <property type="entry name" value="S-adenosyl-L-methionine-dependent methyltransferases"/>
    <property type="match status" value="1"/>
</dbReference>
<dbReference type="PANTHER" id="PTHR44942">
    <property type="entry name" value="METHYLTRANSF_11 DOMAIN-CONTAINING PROTEIN"/>
    <property type="match status" value="1"/>
</dbReference>
<dbReference type="PANTHER" id="PTHR44942:SF4">
    <property type="entry name" value="METHYLTRANSFERASE TYPE 11 DOMAIN-CONTAINING PROTEIN"/>
    <property type="match status" value="1"/>
</dbReference>
<dbReference type="GO" id="GO:0008757">
    <property type="term" value="F:S-adenosylmethionine-dependent methyltransferase activity"/>
    <property type="evidence" value="ECO:0007669"/>
    <property type="project" value="InterPro"/>
</dbReference>